<accession>A0A176TLA5</accession>
<evidence type="ECO:0000256" key="1">
    <source>
        <dbReference type="SAM" id="Phobius"/>
    </source>
</evidence>
<keyword evidence="1" id="KW-0472">Membrane</keyword>
<dbReference type="EMBL" id="LXND01000033">
    <property type="protein sequence ID" value="OAD64439.1"/>
    <property type="molecule type" value="Genomic_DNA"/>
</dbReference>
<protein>
    <submittedName>
        <fullName evidence="2">Uncharacterized protein</fullName>
    </submittedName>
</protein>
<feature type="transmembrane region" description="Helical" evidence="1">
    <location>
        <begin position="6"/>
        <end position="24"/>
    </location>
</feature>
<dbReference type="OrthoDB" id="2249744at2"/>
<organism evidence="2 5">
    <name type="scientific">Pediococcus parvulus</name>
    <dbReference type="NCBI Taxonomy" id="54062"/>
    <lineage>
        <taxon>Bacteria</taxon>
        <taxon>Bacillati</taxon>
        <taxon>Bacillota</taxon>
        <taxon>Bacilli</taxon>
        <taxon>Lactobacillales</taxon>
        <taxon>Lactobacillaceae</taxon>
        <taxon>Pediococcus</taxon>
    </lineage>
</organism>
<evidence type="ECO:0000313" key="3">
    <source>
        <dbReference type="EMBL" id="OAD64439.1"/>
    </source>
</evidence>
<keyword evidence="4" id="KW-1185">Reference proteome</keyword>
<feature type="transmembrane region" description="Helical" evidence="1">
    <location>
        <begin position="36"/>
        <end position="54"/>
    </location>
</feature>
<dbReference type="AlphaFoldDB" id="A0A176TLA5"/>
<keyword evidence="1" id="KW-1133">Transmembrane helix</keyword>
<sequence>MKISTIILLILDALIILGLVGVVINQIRQGDLSDRFWIGLAGIIAFGYCGQYLFKYSKTPRK</sequence>
<dbReference type="Proteomes" id="UP000077280">
    <property type="component" value="Unassembled WGS sequence"/>
</dbReference>
<dbReference type="Proteomes" id="UP001275867">
    <property type="component" value="Unassembled WGS sequence"/>
</dbReference>
<name>A0A176TLA5_9LACO</name>
<reference evidence="2" key="2">
    <citation type="submission" date="2019-10" db="EMBL/GenBank/DDBJ databases">
        <title>Malate fermentation in French cider.</title>
        <authorList>
            <person name="Cousin F.J."/>
            <person name="Medina Fernandez S."/>
            <person name="Misery B."/>
            <person name="Laplace J.-M."/>
            <person name="Cretenet M."/>
        </authorList>
    </citation>
    <scope>NUCLEOTIDE SEQUENCE</scope>
    <source>
        <strain evidence="2">UCMA15901</strain>
    </source>
</reference>
<dbReference type="GeneID" id="93382428"/>
<comment type="caution">
    <text evidence="2">The sequence shown here is derived from an EMBL/GenBank/DDBJ whole genome shotgun (WGS) entry which is preliminary data.</text>
</comment>
<keyword evidence="1" id="KW-0812">Transmembrane</keyword>
<dbReference type="EMBL" id="WERX01000006">
    <property type="protein sequence ID" value="MDV7693843.1"/>
    <property type="molecule type" value="Genomic_DNA"/>
</dbReference>
<reference evidence="3 4" key="1">
    <citation type="submission" date="2016-05" db="EMBL/GenBank/DDBJ databases">
        <title>Draft genome sequence of Pediococcus parvulus 2.6, a probiotic beta-glucan producer strain.</title>
        <authorList>
            <person name="Mohedano M.L."/>
            <person name="Perez-Ramos A."/>
            <person name="Duenas M.T."/>
            <person name="Lamontanara A."/>
            <person name="Orru L."/>
            <person name="Spano G."/>
            <person name="Capozzi V."/>
            <person name="Lopez P."/>
        </authorList>
    </citation>
    <scope>NUCLEOTIDE SEQUENCE [LARGE SCALE GENOMIC DNA]</scope>
    <source>
        <strain evidence="3 4">2.6</strain>
    </source>
</reference>
<evidence type="ECO:0000313" key="2">
    <source>
        <dbReference type="EMBL" id="MDV7693843.1"/>
    </source>
</evidence>
<proteinExistence type="predicted"/>
<gene>
    <name evidence="3" type="ORF">A7K95_04985</name>
    <name evidence="2" type="ORF">GA842_02890</name>
</gene>
<evidence type="ECO:0000313" key="5">
    <source>
        <dbReference type="Proteomes" id="UP001275867"/>
    </source>
</evidence>
<dbReference type="RefSeq" id="WP_057784644.1">
    <property type="nucleotide sequence ID" value="NZ_BJWE01000027.1"/>
</dbReference>
<evidence type="ECO:0000313" key="4">
    <source>
        <dbReference type="Proteomes" id="UP000077280"/>
    </source>
</evidence>